<sequence length="52" mass="6206">MNRPVRATFAFQPLQQCCCVATKNWGVTGVNDFNTYWKFILSQFMLQRFLRE</sequence>
<evidence type="ECO:0000313" key="1">
    <source>
        <dbReference type="EMBL" id="MBB3205933.1"/>
    </source>
</evidence>
<protein>
    <submittedName>
        <fullName evidence="1">Uncharacterized protein</fullName>
    </submittedName>
</protein>
<comment type="caution">
    <text evidence="1">The sequence shown here is derived from an EMBL/GenBank/DDBJ whole genome shotgun (WGS) entry which is preliminary data.</text>
</comment>
<accession>A0A7W5DXL7</accession>
<name>A0A7W5DXL7_9BACT</name>
<dbReference type="AlphaFoldDB" id="A0A7W5DXL7"/>
<dbReference type="RefSeq" id="WP_184304022.1">
    <property type="nucleotide sequence ID" value="NZ_JACHXU010000005.1"/>
</dbReference>
<organism evidence="1 2">
    <name type="scientific">Aporhodopirellula rubra</name>
    <dbReference type="NCBI Taxonomy" id="980271"/>
    <lineage>
        <taxon>Bacteria</taxon>
        <taxon>Pseudomonadati</taxon>
        <taxon>Planctomycetota</taxon>
        <taxon>Planctomycetia</taxon>
        <taxon>Pirellulales</taxon>
        <taxon>Pirellulaceae</taxon>
        <taxon>Aporhodopirellula</taxon>
    </lineage>
</organism>
<dbReference type="EMBL" id="JACHXU010000005">
    <property type="protein sequence ID" value="MBB3205933.1"/>
    <property type="molecule type" value="Genomic_DNA"/>
</dbReference>
<keyword evidence="2" id="KW-1185">Reference proteome</keyword>
<gene>
    <name evidence="1" type="ORF">FHS27_001741</name>
</gene>
<proteinExistence type="predicted"/>
<evidence type="ECO:0000313" key="2">
    <source>
        <dbReference type="Proteomes" id="UP000536179"/>
    </source>
</evidence>
<reference evidence="1 2" key="1">
    <citation type="submission" date="2020-08" db="EMBL/GenBank/DDBJ databases">
        <title>Genomic Encyclopedia of Type Strains, Phase III (KMG-III): the genomes of soil and plant-associated and newly described type strains.</title>
        <authorList>
            <person name="Whitman W."/>
        </authorList>
    </citation>
    <scope>NUCLEOTIDE SEQUENCE [LARGE SCALE GENOMIC DNA]</scope>
    <source>
        <strain evidence="1 2">CECT 8075</strain>
    </source>
</reference>
<dbReference type="Proteomes" id="UP000536179">
    <property type="component" value="Unassembled WGS sequence"/>
</dbReference>